<dbReference type="VEuPathDB" id="FungiDB:RO3G_00582"/>
<evidence type="ECO:0000313" key="1">
    <source>
        <dbReference type="EMBL" id="EIE75878.1"/>
    </source>
</evidence>
<sequence>MNGYNDMLKLFHNVFDSSKLDYKSCTMFRNTDIKLALARPEQQKKVMYHRLQPRNIRRSNLRLTFQPKNIESCYAEWKSMATLNDMLMKQCVKNLCVNKCILFELSDLLDDNDIGILGMD</sequence>
<name>I1BI48_RHIO9</name>
<dbReference type="AlphaFoldDB" id="I1BI48"/>
<dbReference type="EMBL" id="CH476732">
    <property type="protein sequence ID" value="EIE75878.1"/>
    <property type="molecule type" value="Genomic_DNA"/>
</dbReference>
<reference evidence="1 2" key="1">
    <citation type="journal article" date="2009" name="PLoS Genet.">
        <title>Genomic analysis of the basal lineage fungus Rhizopus oryzae reveals a whole-genome duplication.</title>
        <authorList>
            <person name="Ma L.-J."/>
            <person name="Ibrahim A.S."/>
            <person name="Skory C."/>
            <person name="Grabherr M.G."/>
            <person name="Burger G."/>
            <person name="Butler M."/>
            <person name="Elias M."/>
            <person name="Idnurm A."/>
            <person name="Lang B.F."/>
            <person name="Sone T."/>
            <person name="Abe A."/>
            <person name="Calvo S.E."/>
            <person name="Corrochano L.M."/>
            <person name="Engels R."/>
            <person name="Fu J."/>
            <person name="Hansberg W."/>
            <person name="Kim J.-M."/>
            <person name="Kodira C.D."/>
            <person name="Koehrsen M.J."/>
            <person name="Liu B."/>
            <person name="Miranda-Saavedra D."/>
            <person name="O'Leary S."/>
            <person name="Ortiz-Castellanos L."/>
            <person name="Poulter R."/>
            <person name="Rodriguez-Romero J."/>
            <person name="Ruiz-Herrera J."/>
            <person name="Shen Y.-Q."/>
            <person name="Zeng Q."/>
            <person name="Galagan J."/>
            <person name="Birren B.W."/>
            <person name="Cuomo C.A."/>
            <person name="Wickes B.L."/>
        </authorList>
    </citation>
    <scope>NUCLEOTIDE SEQUENCE [LARGE SCALE GENOMIC DNA]</scope>
    <source>
        <strain evidence="2">RA 99-880 / ATCC MYA-4621 / FGSC 9543 / NRRL 43880</strain>
    </source>
</reference>
<dbReference type="RefSeq" id="XP_067511274.1">
    <property type="nucleotide sequence ID" value="XM_067655173.1"/>
</dbReference>
<evidence type="ECO:0000313" key="2">
    <source>
        <dbReference type="Proteomes" id="UP000009138"/>
    </source>
</evidence>
<gene>
    <name evidence="1" type="ORF">RO3G_00582</name>
</gene>
<protein>
    <submittedName>
        <fullName evidence="1">Uncharacterized protein</fullName>
    </submittedName>
</protein>
<accession>I1BI48</accession>
<keyword evidence="2" id="KW-1185">Reference proteome</keyword>
<organism evidence="1 2">
    <name type="scientific">Rhizopus delemar (strain RA 99-880 / ATCC MYA-4621 / FGSC 9543 / NRRL 43880)</name>
    <name type="common">Mucormycosis agent</name>
    <name type="synonym">Rhizopus arrhizus var. delemar</name>
    <dbReference type="NCBI Taxonomy" id="246409"/>
    <lineage>
        <taxon>Eukaryota</taxon>
        <taxon>Fungi</taxon>
        <taxon>Fungi incertae sedis</taxon>
        <taxon>Mucoromycota</taxon>
        <taxon>Mucoromycotina</taxon>
        <taxon>Mucoromycetes</taxon>
        <taxon>Mucorales</taxon>
        <taxon>Mucorineae</taxon>
        <taxon>Rhizopodaceae</taxon>
        <taxon>Rhizopus</taxon>
    </lineage>
</organism>
<proteinExistence type="predicted"/>
<dbReference type="InParanoid" id="I1BI48"/>
<dbReference type="GeneID" id="93607554"/>
<dbReference type="Proteomes" id="UP000009138">
    <property type="component" value="Unassembled WGS sequence"/>
</dbReference>